<evidence type="ECO:0000313" key="3">
    <source>
        <dbReference type="Proteomes" id="UP000283786"/>
    </source>
</evidence>
<evidence type="ECO:0000259" key="1">
    <source>
        <dbReference type="Pfam" id="PF01571"/>
    </source>
</evidence>
<dbReference type="Proteomes" id="UP000283786">
    <property type="component" value="Chromosome"/>
</dbReference>
<dbReference type="InterPro" id="IPR027266">
    <property type="entry name" value="TrmE/GcvT-like"/>
</dbReference>
<gene>
    <name evidence="2" type="ORF">PSAL_004070</name>
</gene>
<name>A0A418SFE2_9RHOB</name>
<proteinExistence type="predicted"/>
<reference evidence="2 3" key="1">
    <citation type="submission" date="2020-08" db="EMBL/GenBank/DDBJ databases">
        <title>Genome sequence of Rhodobacteraceae bacterium Lw-13e.</title>
        <authorList>
            <person name="Poehlein A."/>
            <person name="Wolter L."/>
            <person name="Daniel R."/>
            <person name="Brinkhoff T."/>
        </authorList>
    </citation>
    <scope>NUCLEOTIDE SEQUENCE [LARGE SCALE GENOMIC DNA]</scope>
    <source>
        <strain evidence="2 3">Lw-13e</strain>
    </source>
</reference>
<sequence length="184" mass="19704">MADPLILSAQNALPQGEAARLAGTAITVLPMARLTSLMAGRQVGDLAEALQRVYGLALPESGRSARNGTAEIKWFGHRHYLLIGADPAPLAQLAAMTDQSDAWATVLIEGPKARDVLARLCPLDLRAARFVPGATARSEIRHMMASVTRVSEDGFRLMVFRSMGQTLLSELRATLTMVAARPSA</sequence>
<accession>A0A418SFE2</accession>
<dbReference type="InterPro" id="IPR006222">
    <property type="entry name" value="GCVT_N"/>
</dbReference>
<dbReference type="Gene3D" id="3.30.1360.120">
    <property type="entry name" value="Probable tRNA modification gtpase trme, domain 1"/>
    <property type="match status" value="1"/>
</dbReference>
<keyword evidence="3" id="KW-1185">Reference proteome</keyword>
<dbReference type="EMBL" id="CP060436">
    <property type="protein sequence ID" value="QPM89194.1"/>
    <property type="molecule type" value="Genomic_DNA"/>
</dbReference>
<organism evidence="2 3">
    <name type="scientific">Pseudooceanicola algae</name>
    <dbReference type="NCBI Taxonomy" id="1537215"/>
    <lineage>
        <taxon>Bacteria</taxon>
        <taxon>Pseudomonadati</taxon>
        <taxon>Pseudomonadota</taxon>
        <taxon>Alphaproteobacteria</taxon>
        <taxon>Rhodobacterales</taxon>
        <taxon>Paracoccaceae</taxon>
        <taxon>Pseudooceanicola</taxon>
    </lineage>
</organism>
<dbReference type="KEGG" id="palw:PSAL_004070"/>
<feature type="domain" description="GCVT N-terminal" evidence="1">
    <location>
        <begin position="94"/>
        <end position="173"/>
    </location>
</feature>
<dbReference type="SUPFAM" id="SSF103025">
    <property type="entry name" value="Folate-binding domain"/>
    <property type="match status" value="1"/>
</dbReference>
<dbReference type="RefSeq" id="WP_196222814.1">
    <property type="nucleotide sequence ID" value="NZ_CP060436.1"/>
</dbReference>
<evidence type="ECO:0000313" key="2">
    <source>
        <dbReference type="EMBL" id="QPM89194.1"/>
    </source>
</evidence>
<dbReference type="Pfam" id="PF01571">
    <property type="entry name" value="GCV_T"/>
    <property type="match status" value="1"/>
</dbReference>
<protein>
    <recommendedName>
        <fullName evidence="1">GCVT N-terminal domain-containing protein</fullName>
    </recommendedName>
</protein>
<dbReference type="AlphaFoldDB" id="A0A418SFE2"/>